<dbReference type="AlphaFoldDB" id="A0A9P1I5G3"/>
<comment type="caution">
    <text evidence="3">The sequence shown here is derived from an EMBL/GenBank/DDBJ whole genome shotgun (WGS) entry which is preliminary data.</text>
</comment>
<dbReference type="SUPFAM" id="SSF57501">
    <property type="entry name" value="Cystine-knot cytokines"/>
    <property type="match status" value="1"/>
</dbReference>
<evidence type="ECO:0000256" key="2">
    <source>
        <dbReference type="SAM" id="SignalP"/>
    </source>
</evidence>
<evidence type="ECO:0000256" key="1">
    <source>
        <dbReference type="SAM" id="MobiDB-lite"/>
    </source>
</evidence>
<protein>
    <recommendedName>
        <fullName evidence="5">Bursicon</fullName>
    </recommendedName>
</protein>
<feature type="signal peptide" evidence="2">
    <location>
        <begin position="1"/>
        <end position="26"/>
    </location>
</feature>
<dbReference type="PANTHER" id="PTHR33995">
    <property type="entry name" value="PROTEIN CBG18546"/>
    <property type="match status" value="1"/>
</dbReference>
<gene>
    <name evidence="3" type="ORF">CAMP_LOCUS1311</name>
</gene>
<dbReference type="Proteomes" id="UP001152747">
    <property type="component" value="Unassembled WGS sequence"/>
</dbReference>
<feature type="chain" id="PRO_5040258333" description="Bursicon" evidence="2">
    <location>
        <begin position="27"/>
        <end position="286"/>
    </location>
</feature>
<dbReference type="InterPro" id="IPR029034">
    <property type="entry name" value="Cystine-knot_cytokine"/>
</dbReference>
<dbReference type="EMBL" id="CANHGI010000001">
    <property type="protein sequence ID" value="CAI5438674.1"/>
    <property type="molecule type" value="Genomic_DNA"/>
</dbReference>
<keyword evidence="2" id="KW-0732">Signal</keyword>
<proteinExistence type="predicted"/>
<reference evidence="3" key="1">
    <citation type="submission" date="2022-11" db="EMBL/GenBank/DDBJ databases">
        <authorList>
            <person name="Kikuchi T."/>
        </authorList>
    </citation>
    <scope>NUCLEOTIDE SEQUENCE</scope>
    <source>
        <strain evidence="3">PS1010</strain>
    </source>
</reference>
<keyword evidence="4" id="KW-1185">Reference proteome</keyword>
<accession>A0A9P1I5G3</accession>
<dbReference type="PANTHER" id="PTHR33995:SF7">
    <property type="entry name" value="BURSICON SUBUNIT ALPHA-RELATED"/>
    <property type="match status" value="1"/>
</dbReference>
<evidence type="ECO:0000313" key="3">
    <source>
        <dbReference type="EMBL" id="CAI5438674.1"/>
    </source>
</evidence>
<feature type="region of interest" description="Disordered" evidence="1">
    <location>
        <begin position="57"/>
        <end position="84"/>
    </location>
</feature>
<evidence type="ECO:0000313" key="4">
    <source>
        <dbReference type="Proteomes" id="UP001152747"/>
    </source>
</evidence>
<evidence type="ECO:0008006" key="5">
    <source>
        <dbReference type="Google" id="ProtNLM"/>
    </source>
</evidence>
<dbReference type="OrthoDB" id="5977230at2759"/>
<organism evidence="3 4">
    <name type="scientific">Caenorhabditis angaria</name>
    <dbReference type="NCBI Taxonomy" id="860376"/>
    <lineage>
        <taxon>Eukaryota</taxon>
        <taxon>Metazoa</taxon>
        <taxon>Ecdysozoa</taxon>
        <taxon>Nematoda</taxon>
        <taxon>Chromadorea</taxon>
        <taxon>Rhabditida</taxon>
        <taxon>Rhabditina</taxon>
        <taxon>Rhabditomorpha</taxon>
        <taxon>Rhabditoidea</taxon>
        <taxon>Rhabditidae</taxon>
        <taxon>Peloderinae</taxon>
        <taxon>Caenorhabditis</taxon>
    </lineage>
</organism>
<name>A0A9P1I5G3_9PELO</name>
<sequence>MSIANLSFFQFFVLLLLLHHHPTVHSQFQVVYRENSADNIYNSSQPVRFWELVEYRPTTTTQPPPPPPPTTTTTTTTTTVDPCESSLPQELTRRLRDATGYNRIYMASDFASASHTFPDLRGLAKKPQTEYKCGKHCQRSSQMIRKIIKTGKASEAERSWWDEGEWEENDQQRRSRRNKREQMWRDTSPDLLMKNTGISNSILGMTVAVECDEDTGEFNSGGYSLCTTCRAVRHLPEGKCIQRVMPMKILRNIGTKNCAKWQISSIDVRTCCDCILSPASPLVAYL</sequence>